<reference evidence="1" key="1">
    <citation type="submission" date="2019-03" db="EMBL/GenBank/DDBJ databases">
        <title>Single cell metagenomics reveals metabolic interactions within the superorganism composed of flagellate Streblomastix strix and complex community of Bacteroidetes bacteria on its surface.</title>
        <authorList>
            <person name="Treitli S.C."/>
            <person name="Kolisko M."/>
            <person name="Husnik F."/>
            <person name="Keeling P."/>
            <person name="Hampl V."/>
        </authorList>
    </citation>
    <scope>NUCLEOTIDE SEQUENCE</scope>
    <source>
        <strain evidence="1">STM</strain>
    </source>
</reference>
<dbReference type="AlphaFoldDB" id="A0A5J4QQR0"/>
<sequence>MDMTSYTEVKSKVIRNRILEILKQSEVDIDKTVSITESDLTDVLTDLQINNFDFGKVAGLRKEINYTGYKIVYKDAKIMKIKEDTFDIDTVPKDY</sequence>
<gene>
    <name evidence="1" type="ORF">EZS27_027336</name>
</gene>
<evidence type="ECO:0000313" key="1">
    <source>
        <dbReference type="EMBL" id="KAA6323200.1"/>
    </source>
</evidence>
<name>A0A5J4QQR0_9ZZZZ</name>
<dbReference type="EMBL" id="SNRY01002860">
    <property type="protein sequence ID" value="KAA6323200.1"/>
    <property type="molecule type" value="Genomic_DNA"/>
</dbReference>
<accession>A0A5J4QQR0</accession>
<comment type="caution">
    <text evidence="1">The sequence shown here is derived from an EMBL/GenBank/DDBJ whole genome shotgun (WGS) entry which is preliminary data.</text>
</comment>
<protein>
    <submittedName>
        <fullName evidence="1">Uncharacterized protein</fullName>
    </submittedName>
</protein>
<proteinExistence type="predicted"/>
<organism evidence="1">
    <name type="scientific">termite gut metagenome</name>
    <dbReference type="NCBI Taxonomy" id="433724"/>
    <lineage>
        <taxon>unclassified sequences</taxon>
        <taxon>metagenomes</taxon>
        <taxon>organismal metagenomes</taxon>
    </lineage>
</organism>